<evidence type="ECO:0000313" key="1">
    <source>
        <dbReference type="EMBL" id="KAJ2983592.1"/>
    </source>
</evidence>
<keyword evidence="2" id="KW-1185">Reference proteome</keyword>
<name>A0ACC1NW86_9HYPO</name>
<evidence type="ECO:0000313" key="2">
    <source>
        <dbReference type="Proteomes" id="UP001143910"/>
    </source>
</evidence>
<dbReference type="EMBL" id="JANJQO010000023">
    <property type="protein sequence ID" value="KAJ2983592.1"/>
    <property type="molecule type" value="Genomic_DNA"/>
</dbReference>
<proteinExistence type="predicted"/>
<organism evidence="1 2">
    <name type="scientific">Zarea fungicola</name>
    <dbReference type="NCBI Taxonomy" id="93591"/>
    <lineage>
        <taxon>Eukaryota</taxon>
        <taxon>Fungi</taxon>
        <taxon>Dikarya</taxon>
        <taxon>Ascomycota</taxon>
        <taxon>Pezizomycotina</taxon>
        <taxon>Sordariomycetes</taxon>
        <taxon>Hypocreomycetidae</taxon>
        <taxon>Hypocreales</taxon>
        <taxon>Cordycipitaceae</taxon>
        <taxon>Zarea</taxon>
    </lineage>
</organism>
<gene>
    <name evidence="1" type="ORF">NQ176_g570</name>
</gene>
<reference evidence="1" key="1">
    <citation type="submission" date="2022-08" db="EMBL/GenBank/DDBJ databases">
        <title>Genome Sequence of Lecanicillium fungicola.</title>
        <authorList>
            <person name="Buettner E."/>
        </authorList>
    </citation>
    <scope>NUCLEOTIDE SEQUENCE</scope>
    <source>
        <strain evidence="1">Babe33</strain>
    </source>
</reference>
<comment type="caution">
    <text evidence="1">The sequence shown here is derived from an EMBL/GenBank/DDBJ whole genome shotgun (WGS) entry which is preliminary data.</text>
</comment>
<accession>A0ACC1NW86</accession>
<dbReference type="Proteomes" id="UP001143910">
    <property type="component" value="Unassembled WGS sequence"/>
</dbReference>
<protein>
    <submittedName>
        <fullName evidence="1">Uncharacterized protein</fullName>
    </submittedName>
</protein>
<sequence length="934" mass="105094">MGFTDYNISRYEITNVYAHPEAKVDIILVHGLNGHPKKTWTAKNGCFWPVDLLPASLKGTPVNVLVYGYNADVYERSSNNKPCDNFVLQHAQTLVNTLTLHRKDEDTSRNPIIWVAHSLGGILLKRALLYSSDIRVANHEDFRTLIVDSASASPQLAGVTYYGVEANHSTLCKFENATSPGFKPLSSAIRNWVSEGIPVIAGRWVSENLERLARARQETEERNNQLVKPDENSSASALSTLGRSASQATTPADTDFETNSSTLYTSKSVVPKISSVSNRSLKWRSDLTSQGPASRKDMAKRQSKTMDQSLRVVDSGIDAFSSQGRPDTSNSAVFDIPYPRNRCFTGRESVLSEMQAILTGEAVTQFDRNKSQVLEPSPRIHVLHGLPGIGKTHLAIEFGYRNKDRFTHIFWVAADTEEKFDQGLCKIAKSLELITGLISEDRERITDAALAWLKAPDRDLKWLLILDNVDDPHILNTLWSNLHGGSVLITSREPISGLSALADNTKSSRVTILSLEEGPELVRKRLRGHFHNPLDDNAAADLAKRFAYYPLYIDQMTSFMESTPLTVAELYQQLSLKPTDHELQEITVDSPWYGNSVAKAIESHITKLRFFDSQAANFLTVIAFFDPDSIPEPLLVPSRGQLAFASSTFQLNKIIFMLRRSSFIYFDEEIIGQTRRIHLHRLVRDAALRVAPTLQESFHTAVQILRKVFPLHQLSRDHMVESWAECEIYQAHVLALHRRYLEFKNDGALNPSFEFIELIYSCAWYLCERGRFSLSKKLISGAHDDYLNLQKTRVAVPTEFLADIYTVQLFYHNEVNEGISLVQLATKAMEIREEAVANGTMDKYHPNRANGHMNIGVVLALEDPRAAIKVHLKALDIRLGCWWVVGELNKAESCFEKSLNLWNERESQVGEKFSMSAALGVKFNKHASLLNIHL</sequence>